<keyword evidence="5" id="KW-0479">Metal-binding</keyword>
<proteinExistence type="inferred from homology"/>
<dbReference type="AlphaFoldDB" id="A0A941IQQ3"/>
<dbReference type="InterPro" id="IPR001915">
    <property type="entry name" value="Peptidase_M48"/>
</dbReference>
<keyword evidence="7 11" id="KW-0862">Zinc</keyword>
<dbReference type="GO" id="GO:0004222">
    <property type="term" value="F:metalloendopeptidase activity"/>
    <property type="evidence" value="ECO:0007669"/>
    <property type="project" value="InterPro"/>
</dbReference>
<feature type="transmembrane region" description="Helical" evidence="12">
    <location>
        <begin position="59"/>
        <end position="84"/>
    </location>
</feature>
<comment type="caution">
    <text evidence="14">The sequence shown here is derived from an EMBL/GenBank/DDBJ whole genome shotgun (WGS) entry which is preliminary data.</text>
</comment>
<keyword evidence="2" id="KW-1003">Cell membrane</keyword>
<evidence type="ECO:0000313" key="15">
    <source>
        <dbReference type="Proteomes" id="UP000675781"/>
    </source>
</evidence>
<keyword evidence="4 12" id="KW-0812">Transmembrane</keyword>
<keyword evidence="10 12" id="KW-0472">Membrane</keyword>
<dbReference type="Proteomes" id="UP000675781">
    <property type="component" value="Unassembled WGS sequence"/>
</dbReference>
<dbReference type="PANTHER" id="PTHR43221:SF1">
    <property type="entry name" value="PROTEASE HTPX"/>
    <property type="match status" value="1"/>
</dbReference>
<dbReference type="GO" id="GO:0046872">
    <property type="term" value="F:metal ion binding"/>
    <property type="evidence" value="ECO:0007669"/>
    <property type="project" value="UniProtKB-KW"/>
</dbReference>
<comment type="cofactor">
    <cofactor evidence="11">
        <name>Zn(2+)</name>
        <dbReference type="ChEBI" id="CHEBI:29105"/>
    </cofactor>
    <text evidence="11">Binds 1 zinc ion per subunit.</text>
</comment>
<comment type="subcellular location">
    <subcellularLocation>
        <location evidence="1">Cell membrane</location>
        <topology evidence="1">Multi-pass membrane protein</topology>
    </subcellularLocation>
</comment>
<evidence type="ECO:0000256" key="5">
    <source>
        <dbReference type="ARBA" id="ARBA00022723"/>
    </source>
</evidence>
<dbReference type="RefSeq" id="WP_212528998.1">
    <property type="nucleotide sequence ID" value="NZ_JAGSOG010000060.1"/>
</dbReference>
<evidence type="ECO:0000256" key="8">
    <source>
        <dbReference type="ARBA" id="ARBA00022989"/>
    </source>
</evidence>
<dbReference type="Pfam" id="PF01435">
    <property type="entry name" value="Peptidase_M48"/>
    <property type="match status" value="1"/>
</dbReference>
<dbReference type="EC" id="3.4.24.-" evidence="14"/>
<keyword evidence="3 11" id="KW-0645">Protease</keyword>
<accession>A0A941IQQ3</accession>
<evidence type="ECO:0000313" key="14">
    <source>
        <dbReference type="EMBL" id="MBR7834477.1"/>
    </source>
</evidence>
<evidence type="ECO:0000256" key="6">
    <source>
        <dbReference type="ARBA" id="ARBA00022801"/>
    </source>
</evidence>
<sequence>MDARFIRWCLRCADGADPYPPERTGRQQRRLAREAQRSVELFATLQTAKNLRPSSALGVWVKVFSLIVHLVGVLVVAAPVFWLVSGGPAGLAWATIVFACVTFLAVRPRVPRRLKADYGFGREDAPHLYALLDRCAAQLGCRTPDRVAVGPQFNASTGRAGLAQRSYLRIGAPLWTVLTGPERVALLGHELGHQVNGDSTRSLLALSAHGSLTEWTRLLHPRQDSGERRTTRRMMYTRSRFGSAGLAALLTPIVMAVVFLPFFAVAVGCQSALERLALLCGQRAEYLADELGARLAGTDASLGLCTKLTLGPSCTAFLGARRLAKSKAKPDPSTLWADFRGYVESMPDTEIQRRLIVDRVHNTRTDRTHPAGHLRLALLRERPQLPGTLRVTDAEWAAIDAELASRMTAAARIAQR</sequence>
<evidence type="ECO:0000256" key="3">
    <source>
        <dbReference type="ARBA" id="ARBA00022670"/>
    </source>
</evidence>
<comment type="similarity">
    <text evidence="11">Belongs to the peptidase M48 family.</text>
</comment>
<protein>
    <submittedName>
        <fullName evidence="14">M48 family metalloprotease</fullName>
        <ecNumber evidence="14">3.4.24.-</ecNumber>
    </submittedName>
</protein>
<dbReference type="PANTHER" id="PTHR43221">
    <property type="entry name" value="PROTEASE HTPX"/>
    <property type="match status" value="1"/>
</dbReference>
<dbReference type="EMBL" id="JAGSOG010000060">
    <property type="protein sequence ID" value="MBR7834477.1"/>
    <property type="molecule type" value="Genomic_DNA"/>
</dbReference>
<name>A0A941IQQ3_9ACTN</name>
<evidence type="ECO:0000256" key="10">
    <source>
        <dbReference type="ARBA" id="ARBA00023136"/>
    </source>
</evidence>
<evidence type="ECO:0000256" key="7">
    <source>
        <dbReference type="ARBA" id="ARBA00022833"/>
    </source>
</evidence>
<dbReference type="InterPro" id="IPR050083">
    <property type="entry name" value="HtpX_protease"/>
</dbReference>
<feature type="domain" description="Peptidase M48" evidence="13">
    <location>
        <begin position="127"/>
        <end position="382"/>
    </location>
</feature>
<reference evidence="14" key="1">
    <citation type="submission" date="2021-04" db="EMBL/GenBank/DDBJ databases">
        <title>Genome based classification of Actinospica acidithermotolerans sp. nov., an actinobacterium isolated from an Indonesian hot spring.</title>
        <authorList>
            <person name="Kusuma A.B."/>
            <person name="Putra K.E."/>
            <person name="Nafisah S."/>
            <person name="Loh J."/>
            <person name="Nouioui I."/>
            <person name="Goodfellow M."/>
        </authorList>
    </citation>
    <scope>NUCLEOTIDE SEQUENCE</scope>
    <source>
        <strain evidence="14">CSCA 57</strain>
    </source>
</reference>
<evidence type="ECO:0000256" key="12">
    <source>
        <dbReference type="SAM" id="Phobius"/>
    </source>
</evidence>
<evidence type="ECO:0000256" key="4">
    <source>
        <dbReference type="ARBA" id="ARBA00022692"/>
    </source>
</evidence>
<evidence type="ECO:0000256" key="2">
    <source>
        <dbReference type="ARBA" id="ARBA00022475"/>
    </source>
</evidence>
<dbReference type="Gene3D" id="3.30.2010.10">
    <property type="entry name" value="Metalloproteases ('zincins'), catalytic domain"/>
    <property type="match status" value="1"/>
</dbReference>
<keyword evidence="6 11" id="KW-0378">Hydrolase</keyword>
<evidence type="ECO:0000256" key="9">
    <source>
        <dbReference type="ARBA" id="ARBA00023049"/>
    </source>
</evidence>
<evidence type="ECO:0000256" key="1">
    <source>
        <dbReference type="ARBA" id="ARBA00004651"/>
    </source>
</evidence>
<feature type="transmembrane region" description="Helical" evidence="12">
    <location>
        <begin position="90"/>
        <end position="106"/>
    </location>
</feature>
<dbReference type="GO" id="GO:0005886">
    <property type="term" value="C:plasma membrane"/>
    <property type="evidence" value="ECO:0007669"/>
    <property type="project" value="UniProtKB-SubCell"/>
</dbReference>
<evidence type="ECO:0000256" key="11">
    <source>
        <dbReference type="RuleBase" id="RU003983"/>
    </source>
</evidence>
<dbReference type="CDD" id="cd07328">
    <property type="entry name" value="M48_Ste24p_like"/>
    <property type="match status" value="1"/>
</dbReference>
<feature type="transmembrane region" description="Helical" evidence="12">
    <location>
        <begin position="241"/>
        <end position="267"/>
    </location>
</feature>
<keyword evidence="9 11" id="KW-0482">Metalloprotease</keyword>
<organism evidence="14 15">
    <name type="scientific">Actinospica durhamensis</name>
    <dbReference type="NCBI Taxonomy" id="1508375"/>
    <lineage>
        <taxon>Bacteria</taxon>
        <taxon>Bacillati</taxon>
        <taxon>Actinomycetota</taxon>
        <taxon>Actinomycetes</taxon>
        <taxon>Catenulisporales</taxon>
        <taxon>Actinospicaceae</taxon>
        <taxon>Actinospica</taxon>
    </lineage>
</organism>
<evidence type="ECO:0000259" key="13">
    <source>
        <dbReference type="Pfam" id="PF01435"/>
    </source>
</evidence>
<keyword evidence="15" id="KW-1185">Reference proteome</keyword>
<gene>
    <name evidence="14" type="ORF">KDL01_14475</name>
</gene>
<dbReference type="GO" id="GO:0006508">
    <property type="term" value="P:proteolysis"/>
    <property type="evidence" value="ECO:0007669"/>
    <property type="project" value="UniProtKB-KW"/>
</dbReference>
<keyword evidence="8 12" id="KW-1133">Transmembrane helix</keyword>